<organism evidence="1 2">
    <name type="scientific">Hermetia illucens</name>
    <name type="common">Black soldier fly</name>
    <dbReference type="NCBI Taxonomy" id="343691"/>
    <lineage>
        <taxon>Eukaryota</taxon>
        <taxon>Metazoa</taxon>
        <taxon>Ecdysozoa</taxon>
        <taxon>Arthropoda</taxon>
        <taxon>Hexapoda</taxon>
        <taxon>Insecta</taxon>
        <taxon>Pterygota</taxon>
        <taxon>Neoptera</taxon>
        <taxon>Endopterygota</taxon>
        <taxon>Diptera</taxon>
        <taxon>Brachycera</taxon>
        <taxon>Stratiomyomorpha</taxon>
        <taxon>Stratiomyidae</taxon>
        <taxon>Hermetiinae</taxon>
        <taxon>Hermetia</taxon>
    </lineage>
</organism>
<reference evidence="1 2" key="1">
    <citation type="submission" date="2020-11" db="EMBL/GenBank/DDBJ databases">
        <authorList>
            <person name="Wallbank WR R."/>
            <person name="Pardo Diaz C."/>
            <person name="Kozak K."/>
            <person name="Martin S."/>
            <person name="Jiggins C."/>
            <person name="Moest M."/>
            <person name="Warren A I."/>
            <person name="Generalovic N T."/>
            <person name="Byers J.R.P. K."/>
            <person name="Montejo-Kovacevich G."/>
            <person name="Yen C E."/>
        </authorList>
    </citation>
    <scope>NUCLEOTIDE SEQUENCE [LARGE SCALE GENOMIC DNA]</scope>
</reference>
<name>A0A7R8V861_HERIL</name>
<proteinExistence type="predicted"/>
<dbReference type="AlphaFoldDB" id="A0A7R8V861"/>
<keyword evidence="2" id="KW-1185">Reference proteome</keyword>
<evidence type="ECO:0000313" key="2">
    <source>
        <dbReference type="Proteomes" id="UP000594454"/>
    </source>
</evidence>
<dbReference type="OrthoDB" id="422540at2759"/>
<dbReference type="PANTHER" id="PTHR38681">
    <property type="entry name" value="RETROVIRUS-RELATED POL POLYPROTEIN FROM TRANSPOSON 412-LIKE PROTEIN-RELATED"/>
    <property type="match status" value="1"/>
</dbReference>
<dbReference type="Proteomes" id="UP000594454">
    <property type="component" value="Chromosome 6"/>
</dbReference>
<dbReference type="EMBL" id="LR899014">
    <property type="protein sequence ID" value="CAD7093837.1"/>
    <property type="molecule type" value="Genomic_DNA"/>
</dbReference>
<evidence type="ECO:0000313" key="1">
    <source>
        <dbReference type="EMBL" id="CAD7093837.1"/>
    </source>
</evidence>
<sequence length="131" mass="15435">MIFVEKFRRDMQQLRATPVEHHRADSMFVFKDLYSCTHVFLRDDTSRKPLQCPYMGPYEVVKRNSDRVFTIRCNDKTVVVSTERLKPAYTIREDDDLIEPAIIQHRSESQLTNRPLRTYSGPKSKKVTIAQ</sequence>
<dbReference type="InParanoid" id="A0A7R8V861"/>
<protein>
    <submittedName>
        <fullName evidence="1">Uncharacterized protein</fullName>
    </submittedName>
</protein>
<accession>A0A7R8V861</accession>
<gene>
    <name evidence="1" type="ORF">HERILL_LOCUS16098</name>
</gene>
<dbReference type="PANTHER" id="PTHR38681:SF1">
    <property type="entry name" value="RETROVIRUS-RELATED POL POLYPROTEIN FROM TRANSPOSON 412-LIKE PROTEIN"/>
    <property type="match status" value="1"/>
</dbReference>